<dbReference type="RefSeq" id="WP_158033739.1">
    <property type="nucleotide sequence ID" value="NZ_ML708616.1"/>
</dbReference>
<keyword evidence="1" id="KW-0597">Phosphoprotein</keyword>
<dbReference type="InterPro" id="IPR036388">
    <property type="entry name" value="WH-like_DNA-bd_sf"/>
</dbReference>
<gene>
    <name evidence="3" type="ORF">FCK90_07830</name>
</gene>
<dbReference type="OrthoDB" id="7187989at2"/>
<feature type="modified residue" description="4-aspartylphosphate" evidence="1">
    <location>
        <position position="54"/>
    </location>
</feature>
<dbReference type="SMART" id="SM00448">
    <property type="entry name" value="REC"/>
    <property type="match status" value="1"/>
</dbReference>
<dbReference type="SUPFAM" id="SSF46785">
    <property type="entry name" value="Winged helix' DNA-binding domain"/>
    <property type="match status" value="1"/>
</dbReference>
<accession>A0A5J5KY62</accession>
<organism evidence="3 4">
    <name type="scientific">Kocuria coralli</name>
    <dbReference type="NCBI Taxonomy" id="1461025"/>
    <lineage>
        <taxon>Bacteria</taxon>
        <taxon>Bacillati</taxon>
        <taxon>Actinomycetota</taxon>
        <taxon>Actinomycetes</taxon>
        <taxon>Micrococcales</taxon>
        <taxon>Micrococcaceae</taxon>
        <taxon>Kocuria</taxon>
    </lineage>
</organism>
<dbReference type="AlphaFoldDB" id="A0A5J5KY62"/>
<dbReference type="Pfam" id="PF00072">
    <property type="entry name" value="Response_reg"/>
    <property type="match status" value="1"/>
</dbReference>
<dbReference type="Proteomes" id="UP000325957">
    <property type="component" value="Unassembled WGS sequence"/>
</dbReference>
<evidence type="ECO:0000259" key="2">
    <source>
        <dbReference type="PROSITE" id="PS50110"/>
    </source>
</evidence>
<evidence type="ECO:0000256" key="1">
    <source>
        <dbReference type="PROSITE-ProRule" id="PRU00169"/>
    </source>
</evidence>
<dbReference type="GO" id="GO:0000156">
    <property type="term" value="F:phosphorelay response regulator activity"/>
    <property type="evidence" value="ECO:0007669"/>
    <property type="project" value="TreeGrafter"/>
</dbReference>
<protein>
    <submittedName>
        <fullName evidence="3">Response regulator</fullName>
    </submittedName>
</protein>
<proteinExistence type="predicted"/>
<evidence type="ECO:0000313" key="3">
    <source>
        <dbReference type="EMBL" id="KAA9394368.1"/>
    </source>
</evidence>
<dbReference type="SUPFAM" id="SSF52172">
    <property type="entry name" value="CheY-like"/>
    <property type="match status" value="1"/>
</dbReference>
<dbReference type="Gene3D" id="1.10.10.10">
    <property type="entry name" value="Winged helix-like DNA-binding domain superfamily/Winged helix DNA-binding domain"/>
    <property type="match status" value="1"/>
</dbReference>
<dbReference type="InterPro" id="IPR051271">
    <property type="entry name" value="2C-system_Tx_regulators"/>
</dbReference>
<dbReference type="PROSITE" id="PS50110">
    <property type="entry name" value="RESPONSE_REGULATORY"/>
    <property type="match status" value="1"/>
</dbReference>
<keyword evidence="4" id="KW-1185">Reference proteome</keyword>
<dbReference type="InterPro" id="IPR011006">
    <property type="entry name" value="CheY-like_superfamily"/>
</dbReference>
<dbReference type="EMBL" id="SZWF01000007">
    <property type="protein sequence ID" value="KAA9394368.1"/>
    <property type="molecule type" value="Genomic_DNA"/>
</dbReference>
<dbReference type="InterPro" id="IPR036390">
    <property type="entry name" value="WH_DNA-bd_sf"/>
</dbReference>
<dbReference type="GO" id="GO:0003700">
    <property type="term" value="F:DNA-binding transcription factor activity"/>
    <property type="evidence" value="ECO:0007669"/>
    <property type="project" value="InterPro"/>
</dbReference>
<dbReference type="Pfam" id="PF12802">
    <property type="entry name" value="MarR_2"/>
    <property type="match status" value="1"/>
</dbReference>
<feature type="domain" description="Response regulatory" evidence="2">
    <location>
        <begin position="3"/>
        <end position="114"/>
    </location>
</feature>
<dbReference type="Gene3D" id="3.40.50.2300">
    <property type="match status" value="1"/>
</dbReference>
<name>A0A5J5KY62_9MICC</name>
<reference evidence="3 4" key="1">
    <citation type="submission" date="2019-05" db="EMBL/GenBank/DDBJ databases">
        <title>Kocuria coralli sp. nov., a novel actinobacterium isolated from coral reef seawater.</title>
        <authorList>
            <person name="Li J."/>
        </authorList>
    </citation>
    <scope>NUCLEOTIDE SEQUENCE [LARGE SCALE GENOMIC DNA]</scope>
    <source>
        <strain evidence="3 4">SCSIO 13007</strain>
    </source>
</reference>
<sequence>MIKVLILDDDVYVGRLHREYVNNVPGFEALEPVRDLRSARAVLAGEGADLLLADQVLPDGSGIELVGEFPVDAVVLSAVTEAAAVRQALAAGALTYIFKPFEPEYLAAFLRRYARLRRIWDRAKLSQGDLDRSLRSFYDTSGTVADGESAVNTTTARVLETLHSSGRSLTAAEVGESAGVSRATAQRHLARLAEQRAVVVTLRYGSTGRPEHLYRAQS</sequence>
<evidence type="ECO:0000313" key="4">
    <source>
        <dbReference type="Proteomes" id="UP000325957"/>
    </source>
</evidence>
<dbReference type="PANTHER" id="PTHR45526">
    <property type="entry name" value="TRANSCRIPTIONAL REGULATORY PROTEIN DPIA"/>
    <property type="match status" value="1"/>
</dbReference>
<dbReference type="InterPro" id="IPR000835">
    <property type="entry name" value="HTH_MarR-typ"/>
</dbReference>
<comment type="caution">
    <text evidence="3">The sequence shown here is derived from an EMBL/GenBank/DDBJ whole genome shotgun (WGS) entry which is preliminary data.</text>
</comment>
<dbReference type="PANTHER" id="PTHR45526:SF1">
    <property type="entry name" value="TRANSCRIPTIONAL REGULATORY PROTEIN DCUR-RELATED"/>
    <property type="match status" value="1"/>
</dbReference>
<dbReference type="InterPro" id="IPR001789">
    <property type="entry name" value="Sig_transdc_resp-reg_receiver"/>
</dbReference>